<proteinExistence type="predicted"/>
<dbReference type="Proteomes" id="UP000694251">
    <property type="component" value="Chromosome 1"/>
</dbReference>
<keyword evidence="4" id="KW-1185">Reference proteome</keyword>
<reference evidence="3 4" key="1">
    <citation type="submission" date="2020-12" db="EMBL/GenBank/DDBJ databases">
        <title>Concerted genomic and epigenomic changes stabilize Arabidopsis allopolyploids.</title>
        <authorList>
            <person name="Chen Z."/>
        </authorList>
    </citation>
    <scope>NUCLEOTIDE SEQUENCE [LARGE SCALE GENOMIC DNA]</scope>
    <source>
        <strain evidence="3">As9502</strain>
        <tissue evidence="3">Leaf</tissue>
    </source>
</reference>
<evidence type="ECO:0000313" key="3">
    <source>
        <dbReference type="EMBL" id="KAG7656867.1"/>
    </source>
</evidence>
<dbReference type="InterPro" id="IPR001810">
    <property type="entry name" value="F-box_dom"/>
</dbReference>
<dbReference type="Pfam" id="PF00646">
    <property type="entry name" value="F-box"/>
    <property type="match status" value="1"/>
</dbReference>
<evidence type="ECO:0000259" key="1">
    <source>
        <dbReference type="Pfam" id="PF00646"/>
    </source>
</evidence>
<organism evidence="3 4">
    <name type="scientific">Arabidopsis suecica</name>
    <name type="common">Swedish thale-cress</name>
    <name type="synonym">Cardaminopsis suecica</name>
    <dbReference type="NCBI Taxonomy" id="45249"/>
    <lineage>
        <taxon>Eukaryota</taxon>
        <taxon>Viridiplantae</taxon>
        <taxon>Streptophyta</taxon>
        <taxon>Embryophyta</taxon>
        <taxon>Tracheophyta</taxon>
        <taxon>Spermatophyta</taxon>
        <taxon>Magnoliopsida</taxon>
        <taxon>eudicotyledons</taxon>
        <taxon>Gunneridae</taxon>
        <taxon>Pentapetalae</taxon>
        <taxon>rosids</taxon>
        <taxon>malvids</taxon>
        <taxon>Brassicales</taxon>
        <taxon>Brassicaceae</taxon>
        <taxon>Camelineae</taxon>
        <taxon>Arabidopsis</taxon>
    </lineage>
</organism>
<dbReference type="Pfam" id="PF07734">
    <property type="entry name" value="FBA_1"/>
    <property type="match status" value="1"/>
</dbReference>
<name>A0A8T2HCE8_ARASU</name>
<accession>A0A8T2HCE8</accession>
<dbReference type="InterPro" id="IPR006527">
    <property type="entry name" value="F-box-assoc_dom_typ1"/>
</dbReference>
<evidence type="ECO:0000313" key="4">
    <source>
        <dbReference type="Proteomes" id="UP000694251"/>
    </source>
</evidence>
<comment type="caution">
    <text evidence="3">The sequence shown here is derived from an EMBL/GenBank/DDBJ whole genome shotgun (WGS) entry which is preliminary data.</text>
</comment>
<dbReference type="AlphaFoldDB" id="A0A8T2HCE8"/>
<dbReference type="OrthoDB" id="1106385at2759"/>
<feature type="domain" description="F-box associated beta-propeller type 1" evidence="2">
    <location>
        <begin position="53"/>
        <end position="106"/>
    </location>
</feature>
<feature type="domain" description="F-box" evidence="1">
    <location>
        <begin position="2"/>
        <end position="27"/>
    </location>
</feature>
<dbReference type="EMBL" id="JAEFBJ010000001">
    <property type="protein sequence ID" value="KAG7656867.1"/>
    <property type="molecule type" value="Genomic_DNA"/>
</dbReference>
<sequence length="112" mass="13343">MEEILSRVPLKSMRAVRLTCKNWHTLSITISESLAKMYISKTTRESREGESTIITLMNYKLCLTSLVVDVDPYIEHKGKLTCFNLEHQVKISQVFYYEGLFFMRIERRYNYY</sequence>
<evidence type="ECO:0000259" key="2">
    <source>
        <dbReference type="Pfam" id="PF07734"/>
    </source>
</evidence>
<protein>
    <submittedName>
        <fullName evidence="3">F-box-like domain superfamily</fullName>
    </submittedName>
</protein>
<gene>
    <name evidence="3" type="ORF">ISN44_As01g039600</name>
</gene>